<proteinExistence type="predicted"/>
<keyword evidence="1" id="KW-1133">Transmembrane helix</keyword>
<keyword evidence="3" id="KW-1185">Reference proteome</keyword>
<evidence type="ECO:0000256" key="1">
    <source>
        <dbReference type="SAM" id="Phobius"/>
    </source>
</evidence>
<feature type="transmembrane region" description="Helical" evidence="1">
    <location>
        <begin position="160"/>
        <end position="185"/>
    </location>
</feature>
<protein>
    <submittedName>
        <fullName evidence="2">Uncharacterized protein</fullName>
    </submittedName>
</protein>
<comment type="caution">
    <text evidence="2">The sequence shown here is derived from an EMBL/GenBank/DDBJ whole genome shotgun (WGS) entry which is preliminary data.</text>
</comment>
<keyword evidence="1" id="KW-0472">Membrane</keyword>
<sequence length="220" mass="24137">MNELKQYQVFFISALVLGGLILSAQAALSYHAMRQLSEGLPVIVVIAMVSLVVLFECVKPLLTFFIKNSVNWFVTLIASGLLLCLSGASIFAMHYTMDYAVADKLSVLDQNKLDSLNKQEEAYLKAVAEHGVVSATESPINKITEQRNALYSPGESGSSLTQWAICVSVLTELVIIACFAISAFFHARVILLQKEIQKEQAGTQIQRAATAQEHLVKIMN</sequence>
<evidence type="ECO:0000313" key="3">
    <source>
        <dbReference type="Proteomes" id="UP001203423"/>
    </source>
</evidence>
<organism evidence="2 3">
    <name type="scientific">Shewanella surugensis</name>
    <dbReference type="NCBI Taxonomy" id="212020"/>
    <lineage>
        <taxon>Bacteria</taxon>
        <taxon>Pseudomonadati</taxon>
        <taxon>Pseudomonadota</taxon>
        <taxon>Gammaproteobacteria</taxon>
        <taxon>Alteromonadales</taxon>
        <taxon>Shewanellaceae</taxon>
        <taxon>Shewanella</taxon>
    </lineage>
</organism>
<feature type="transmembrane region" description="Helical" evidence="1">
    <location>
        <begin position="7"/>
        <end position="28"/>
    </location>
</feature>
<name>A0ABT0L927_9GAMM</name>
<gene>
    <name evidence="2" type="ORF">L2764_06935</name>
</gene>
<keyword evidence="1" id="KW-0812">Transmembrane</keyword>
<evidence type="ECO:0000313" key="2">
    <source>
        <dbReference type="EMBL" id="MCL1124218.1"/>
    </source>
</evidence>
<feature type="transmembrane region" description="Helical" evidence="1">
    <location>
        <begin position="70"/>
        <end position="95"/>
    </location>
</feature>
<reference evidence="2 3" key="1">
    <citation type="submission" date="2022-01" db="EMBL/GenBank/DDBJ databases">
        <title>Whole genome-based taxonomy of the Shewanellaceae.</title>
        <authorList>
            <person name="Martin-Rodriguez A.J."/>
        </authorList>
    </citation>
    <scope>NUCLEOTIDE SEQUENCE [LARGE SCALE GENOMIC DNA]</scope>
    <source>
        <strain evidence="2 3">DSM 17177</strain>
    </source>
</reference>
<dbReference type="EMBL" id="JAKIKS010000019">
    <property type="protein sequence ID" value="MCL1124218.1"/>
    <property type="molecule type" value="Genomic_DNA"/>
</dbReference>
<accession>A0ABT0L927</accession>
<feature type="transmembrane region" description="Helical" evidence="1">
    <location>
        <begin position="40"/>
        <end position="58"/>
    </location>
</feature>
<dbReference type="Proteomes" id="UP001203423">
    <property type="component" value="Unassembled WGS sequence"/>
</dbReference>
<dbReference type="RefSeq" id="WP_248939497.1">
    <property type="nucleotide sequence ID" value="NZ_JAKIKS010000019.1"/>
</dbReference>